<feature type="transmembrane region" description="Helical" evidence="5">
    <location>
        <begin position="6"/>
        <end position="22"/>
    </location>
</feature>
<evidence type="ECO:0000256" key="5">
    <source>
        <dbReference type="SAM" id="Phobius"/>
    </source>
</evidence>
<evidence type="ECO:0000256" key="1">
    <source>
        <dbReference type="ARBA" id="ARBA00004141"/>
    </source>
</evidence>
<dbReference type="Proteomes" id="UP000310636">
    <property type="component" value="Unassembled WGS sequence"/>
</dbReference>
<keyword evidence="7" id="KW-1185">Reference proteome</keyword>
<dbReference type="EMBL" id="SSOB01000025">
    <property type="protein sequence ID" value="THF76355.1"/>
    <property type="molecule type" value="Genomic_DNA"/>
</dbReference>
<organism evidence="6 7">
    <name type="scientific">Cohnella fermenti</name>
    <dbReference type="NCBI Taxonomy" id="2565925"/>
    <lineage>
        <taxon>Bacteria</taxon>
        <taxon>Bacillati</taxon>
        <taxon>Bacillota</taxon>
        <taxon>Bacilli</taxon>
        <taxon>Bacillales</taxon>
        <taxon>Paenibacillaceae</taxon>
        <taxon>Cohnella</taxon>
    </lineage>
</organism>
<sequence length="117" mass="12171">MDIALWIVQGVLALMFISAGAMKTFNSKKAKATMPWAQDSSTGFVVFVGLAELLGGIGLILPEALDVAPVLTPIAAIGLAVVMVLAAGHHAKRGEKQAVVMNVVLLALSLFVAIGRF</sequence>
<dbReference type="AlphaFoldDB" id="A0A4S4BPP1"/>
<evidence type="ECO:0000256" key="3">
    <source>
        <dbReference type="ARBA" id="ARBA00022989"/>
    </source>
</evidence>
<keyword evidence="2 5" id="KW-0812">Transmembrane</keyword>
<protein>
    <submittedName>
        <fullName evidence="6">DoxX family protein</fullName>
    </submittedName>
</protein>
<dbReference type="Pfam" id="PF13564">
    <property type="entry name" value="DoxX_2"/>
    <property type="match status" value="1"/>
</dbReference>
<keyword evidence="3 5" id="KW-1133">Transmembrane helix</keyword>
<comment type="caution">
    <text evidence="6">The sequence shown here is derived from an EMBL/GenBank/DDBJ whole genome shotgun (WGS) entry which is preliminary data.</text>
</comment>
<evidence type="ECO:0000313" key="7">
    <source>
        <dbReference type="Proteomes" id="UP000310636"/>
    </source>
</evidence>
<evidence type="ECO:0000256" key="4">
    <source>
        <dbReference type="ARBA" id="ARBA00023136"/>
    </source>
</evidence>
<evidence type="ECO:0000313" key="6">
    <source>
        <dbReference type="EMBL" id="THF76355.1"/>
    </source>
</evidence>
<dbReference type="GO" id="GO:0016020">
    <property type="term" value="C:membrane"/>
    <property type="evidence" value="ECO:0007669"/>
    <property type="project" value="UniProtKB-SubCell"/>
</dbReference>
<reference evidence="6 7" key="1">
    <citation type="submission" date="2019-04" db="EMBL/GenBank/DDBJ databases">
        <title>Cohnella sp. nov. isolated from preserved vegetables.</title>
        <authorList>
            <person name="Lin S.-Y."/>
            <person name="Hung M.-H."/>
            <person name="Young C.-C."/>
        </authorList>
    </citation>
    <scope>NUCLEOTIDE SEQUENCE [LARGE SCALE GENOMIC DNA]</scope>
    <source>
        <strain evidence="6 7">CC-MHH1044</strain>
    </source>
</reference>
<name>A0A4S4BPP1_9BACL</name>
<dbReference type="RefSeq" id="WP_136371387.1">
    <property type="nucleotide sequence ID" value="NZ_SSOB01000025.1"/>
</dbReference>
<proteinExistence type="predicted"/>
<accession>A0A4S4BPP1</accession>
<evidence type="ECO:0000256" key="2">
    <source>
        <dbReference type="ARBA" id="ARBA00022692"/>
    </source>
</evidence>
<feature type="transmembrane region" description="Helical" evidence="5">
    <location>
        <begin position="67"/>
        <end position="86"/>
    </location>
</feature>
<keyword evidence="4 5" id="KW-0472">Membrane</keyword>
<comment type="subcellular location">
    <subcellularLocation>
        <location evidence="1">Membrane</location>
        <topology evidence="1">Multi-pass membrane protein</topology>
    </subcellularLocation>
</comment>
<gene>
    <name evidence="6" type="ORF">E6C55_18955</name>
</gene>
<dbReference type="OrthoDB" id="3385086at2"/>
<feature type="transmembrane region" description="Helical" evidence="5">
    <location>
        <begin position="43"/>
        <end position="61"/>
    </location>
</feature>
<feature type="transmembrane region" description="Helical" evidence="5">
    <location>
        <begin position="98"/>
        <end position="115"/>
    </location>
</feature>
<dbReference type="InterPro" id="IPR032808">
    <property type="entry name" value="DoxX"/>
</dbReference>